<protein>
    <submittedName>
        <fullName evidence="7">Glucoamylase</fullName>
        <ecNumber evidence="7">3.2.1.3</ecNumber>
    </submittedName>
</protein>
<evidence type="ECO:0000313" key="8">
    <source>
        <dbReference type="Proteomes" id="UP000569092"/>
    </source>
</evidence>
<dbReference type="InterPro" id="IPR008928">
    <property type="entry name" value="6-hairpin_glycosidase_sf"/>
</dbReference>
<keyword evidence="2 7" id="KW-0378">Hydrolase</keyword>
<dbReference type="GO" id="GO:0005975">
    <property type="term" value="P:carbohydrate metabolic process"/>
    <property type="evidence" value="ECO:0007669"/>
    <property type="project" value="InterPro"/>
</dbReference>
<evidence type="ECO:0000256" key="1">
    <source>
        <dbReference type="ARBA" id="ARBA00006188"/>
    </source>
</evidence>
<dbReference type="InterPro" id="IPR011013">
    <property type="entry name" value="Gal_mutarotase_sf_dom"/>
</dbReference>
<dbReference type="InterPro" id="IPR012341">
    <property type="entry name" value="6hp_glycosidase-like_sf"/>
</dbReference>
<dbReference type="InterPro" id="IPR046966">
    <property type="entry name" value="Glucoamylase_active_site"/>
</dbReference>
<dbReference type="InterPro" id="IPR015220">
    <property type="entry name" value="Glucodextranase_N"/>
</dbReference>
<comment type="similarity">
    <text evidence="1">Belongs to the glycosyl hydrolase 15 family.</text>
</comment>
<dbReference type="AlphaFoldDB" id="A0A7W8J5M5"/>
<dbReference type="SUPFAM" id="SSF48208">
    <property type="entry name" value="Six-hairpin glycosidases"/>
    <property type="match status" value="1"/>
</dbReference>
<feature type="domain" description="Glucodextranase N-terminal" evidence="6">
    <location>
        <begin position="10"/>
        <end position="270"/>
    </location>
</feature>
<feature type="region of interest" description="Disordered" evidence="4">
    <location>
        <begin position="1"/>
        <end position="22"/>
    </location>
</feature>
<evidence type="ECO:0000259" key="5">
    <source>
        <dbReference type="Pfam" id="PF00723"/>
    </source>
</evidence>
<dbReference type="Gene3D" id="1.50.10.10">
    <property type="match status" value="1"/>
</dbReference>
<dbReference type="Gene3D" id="2.70.98.10">
    <property type="match status" value="1"/>
</dbReference>
<dbReference type="Pfam" id="PF09137">
    <property type="entry name" value="Glucodextran_N"/>
    <property type="match status" value="1"/>
</dbReference>
<dbReference type="GO" id="GO:0004339">
    <property type="term" value="F:glucan 1,4-alpha-glucosidase activity"/>
    <property type="evidence" value="ECO:0007669"/>
    <property type="project" value="UniProtKB-EC"/>
</dbReference>
<dbReference type="InterPro" id="IPR011613">
    <property type="entry name" value="GH15-like"/>
</dbReference>
<dbReference type="PROSITE" id="PS00820">
    <property type="entry name" value="GLUCOAMYLASE"/>
    <property type="match status" value="1"/>
</dbReference>
<evidence type="ECO:0000256" key="4">
    <source>
        <dbReference type="SAM" id="MobiDB-lite"/>
    </source>
</evidence>
<dbReference type="Pfam" id="PF00723">
    <property type="entry name" value="Glyco_hydro_15"/>
    <property type="match status" value="1"/>
</dbReference>
<comment type="caution">
    <text evidence="7">The sequence shown here is derived from an EMBL/GenBank/DDBJ whole genome shotgun (WGS) entry which is preliminary data.</text>
</comment>
<dbReference type="EMBL" id="JACHDZ010000001">
    <property type="protein sequence ID" value="MBB5342986.1"/>
    <property type="molecule type" value="Genomic_DNA"/>
</dbReference>
<evidence type="ECO:0000313" key="7">
    <source>
        <dbReference type="EMBL" id="MBB5342986.1"/>
    </source>
</evidence>
<evidence type="ECO:0000256" key="3">
    <source>
        <dbReference type="ARBA" id="ARBA00023295"/>
    </source>
</evidence>
<dbReference type="InterPro" id="IPR014718">
    <property type="entry name" value="GH-type_carb-bd"/>
</dbReference>
<organism evidence="7 8">
    <name type="scientific">Tunturiibacter lichenicola</name>
    <dbReference type="NCBI Taxonomy" id="2051959"/>
    <lineage>
        <taxon>Bacteria</taxon>
        <taxon>Pseudomonadati</taxon>
        <taxon>Acidobacteriota</taxon>
        <taxon>Terriglobia</taxon>
        <taxon>Terriglobales</taxon>
        <taxon>Acidobacteriaceae</taxon>
        <taxon>Tunturiibacter</taxon>
    </lineage>
</organism>
<dbReference type="PANTHER" id="PTHR31616:SF0">
    <property type="entry name" value="GLUCAN 1,4-ALPHA-GLUCOSIDASE"/>
    <property type="match status" value="1"/>
</dbReference>
<proteinExistence type="inferred from homology"/>
<dbReference type="EC" id="3.2.1.3" evidence="7"/>
<evidence type="ECO:0000259" key="6">
    <source>
        <dbReference type="Pfam" id="PF09137"/>
    </source>
</evidence>
<evidence type="ECO:0000256" key="2">
    <source>
        <dbReference type="ARBA" id="ARBA00022801"/>
    </source>
</evidence>
<reference evidence="7 8" key="1">
    <citation type="submission" date="2020-08" db="EMBL/GenBank/DDBJ databases">
        <title>Genomic Encyclopedia of Type Strains, Phase IV (KMG-V): Genome sequencing to study the core and pangenomes of soil and plant-associated prokaryotes.</title>
        <authorList>
            <person name="Whitman W."/>
        </authorList>
    </citation>
    <scope>NUCLEOTIDE SEQUENCE [LARGE SCALE GENOMIC DNA]</scope>
    <source>
        <strain evidence="7 8">M8US30</strain>
    </source>
</reference>
<name>A0A7W8J5M5_9BACT</name>
<dbReference type="GO" id="GO:0030246">
    <property type="term" value="F:carbohydrate binding"/>
    <property type="evidence" value="ECO:0007669"/>
    <property type="project" value="InterPro"/>
</dbReference>
<dbReference type="Proteomes" id="UP000569092">
    <property type="component" value="Unassembled WGS sequence"/>
</dbReference>
<dbReference type="GO" id="GO:0016757">
    <property type="term" value="F:glycosyltransferase activity"/>
    <property type="evidence" value="ECO:0007669"/>
    <property type="project" value="UniProtKB-ARBA"/>
</dbReference>
<dbReference type="SUPFAM" id="SSF74650">
    <property type="entry name" value="Galactose mutarotase-like"/>
    <property type="match status" value="1"/>
</dbReference>
<keyword evidence="3 7" id="KW-0326">Glycosidase</keyword>
<dbReference type="PANTHER" id="PTHR31616">
    <property type="entry name" value="TREHALASE"/>
    <property type="match status" value="1"/>
</dbReference>
<accession>A0A7W8J5M5</accession>
<gene>
    <name evidence="7" type="ORF">HDF10_000936</name>
</gene>
<feature type="domain" description="GH15-like" evidence="5">
    <location>
        <begin position="287"/>
        <end position="683"/>
    </location>
</feature>
<dbReference type="CDD" id="cd07430">
    <property type="entry name" value="GH15_N"/>
    <property type="match status" value="1"/>
</dbReference>
<sequence length="803" mass="89657">MPKYRNGKKAFGSPGLPPRWTHGDKDGVGTAYSGSSRLWFTVWNGIVTELYHPTVDRPQVRDLQFLISDGETFLHQETKDLRTQIKRIDKVLAYNVQAQDPGGLYSFDKLILADPYQPCLLIHTRLHATPEVAKRLKLYVLCAPHLECGGAHNSGYVIESTGRERVLMAQKDGMWMVIAATHPFSRASVGYVGTSDGYTDLADGNQMKWEFDKAEDGNIALIGEIPLEESQEFTLGVAFGETLQRALTTLFQSLSTPFEEHRKRYAEQWLSSTDSLLDLSGQAGDEGQLYSASCQLLLAHEDKLYQGAMIASLAIPWGHVRGDKEGAGGYHLVWPRDITQSALALLAIGNKETPLRSLIYLATAQQDDGGFAQNFWIDGTPFWKGVQLDEAAFPILLAYRLWKEEALSGFDPLSMIVGAASYLIRQGPVTGQERWEENSGYSASTLAACIAALIAAASYIRFREDLSTAQFIEDYADYLEGHLEEWTVTDRGDLVEGISSHYVRMHPIKRGKAARPGDIEKAKLKLTSHAPGANAEFPARSIVDAGFLELVRYGVRAANDPVIERSVRVVDEVLRAVTPSGTCGRRYNHDGYGQREDGEAYDKYGEGRAWPLLAGERGHYEIAAGRLPVEQIRSMEGFSTPTHLLPEQVWDEPDRPEGQHLRCGRPTGSAVPLLWAHAEYIKLLRSARDEKVYERVDEVAERYLNQKVPRSTRMIWSHNHPGKVRRAGEAIRLIAEEAFELHWTHDKATNVQTLCSIKTQFGVHYTDLDAIPAGSTIVKFNFHWTTSDRADKKHFAVEVVSQS</sequence>